<sequence length="272" mass="31035">MKRNLVLLFFLSSVLSSVNADSLSERSVTFRRFLGDPISVERSWLLETIPVWKKEETLRLETGLKTILKPKLTETKFPAKEILQKELKTISNLGGLRIRNSKSDLFVFLSSGKEFPNLSQISSFAVGTYFVDYYLGRPQNTGSAEFPKTGLTSAFYYFSEDEVLLYSQNSPEREEIKNFSFSEFQAYYKSGKNSCRDCEVLRLASGTLFFLPSRNSISFWLRFGIGSALCVAAAAVLGFFFRSFVIRNRETLRKAVQSQKDLDQEKKSILSR</sequence>
<dbReference type="RefSeq" id="WP_100748059.1">
    <property type="nucleotide sequence ID" value="NZ_NPEF02000004.1"/>
</dbReference>
<gene>
    <name evidence="3" type="ORF">CH379_005345</name>
</gene>
<dbReference type="Proteomes" id="UP000232122">
    <property type="component" value="Unassembled WGS sequence"/>
</dbReference>
<feature type="signal peptide" evidence="2">
    <location>
        <begin position="1"/>
        <end position="20"/>
    </location>
</feature>
<evidence type="ECO:0000256" key="1">
    <source>
        <dbReference type="SAM" id="Phobius"/>
    </source>
</evidence>
<keyword evidence="1" id="KW-0812">Transmembrane</keyword>
<evidence type="ECO:0000313" key="3">
    <source>
        <dbReference type="EMBL" id="MDV6235053.1"/>
    </source>
</evidence>
<reference evidence="3 4" key="1">
    <citation type="journal article" date="2018" name="Microb. Genom.">
        <title>Deciphering the unexplored Leptospira diversity from soils uncovers genomic evolution to virulence.</title>
        <authorList>
            <person name="Thibeaux R."/>
            <person name="Iraola G."/>
            <person name="Ferres I."/>
            <person name="Bierque E."/>
            <person name="Girault D."/>
            <person name="Soupe-Gilbert M.E."/>
            <person name="Picardeau M."/>
            <person name="Goarant C."/>
        </authorList>
    </citation>
    <scope>NUCLEOTIDE SEQUENCE [LARGE SCALE GENOMIC DNA]</scope>
    <source>
        <strain evidence="3 4">ATI7-C-A5</strain>
    </source>
</reference>
<protein>
    <submittedName>
        <fullName evidence="3">Uncharacterized protein</fullName>
    </submittedName>
</protein>
<evidence type="ECO:0000313" key="4">
    <source>
        <dbReference type="Proteomes" id="UP000232122"/>
    </source>
</evidence>
<evidence type="ECO:0000256" key="2">
    <source>
        <dbReference type="SAM" id="SignalP"/>
    </source>
</evidence>
<name>A0AAE4QL53_9LEPT</name>
<feature type="chain" id="PRO_5042155242" evidence="2">
    <location>
        <begin position="21"/>
        <end position="272"/>
    </location>
</feature>
<accession>A0AAE4QL53</accession>
<comment type="caution">
    <text evidence="3">The sequence shown here is derived from an EMBL/GenBank/DDBJ whole genome shotgun (WGS) entry which is preliminary data.</text>
</comment>
<keyword evidence="1" id="KW-1133">Transmembrane helix</keyword>
<proteinExistence type="predicted"/>
<dbReference type="EMBL" id="NPEF02000004">
    <property type="protein sequence ID" value="MDV6235053.1"/>
    <property type="molecule type" value="Genomic_DNA"/>
</dbReference>
<keyword evidence="1" id="KW-0472">Membrane</keyword>
<keyword evidence="4" id="KW-1185">Reference proteome</keyword>
<feature type="transmembrane region" description="Helical" evidence="1">
    <location>
        <begin position="219"/>
        <end position="241"/>
    </location>
</feature>
<dbReference type="AlphaFoldDB" id="A0AAE4QL53"/>
<keyword evidence="2" id="KW-0732">Signal</keyword>
<organism evidence="3 4">
    <name type="scientific">Leptospira ellisii</name>
    <dbReference type="NCBI Taxonomy" id="2023197"/>
    <lineage>
        <taxon>Bacteria</taxon>
        <taxon>Pseudomonadati</taxon>
        <taxon>Spirochaetota</taxon>
        <taxon>Spirochaetia</taxon>
        <taxon>Leptospirales</taxon>
        <taxon>Leptospiraceae</taxon>
        <taxon>Leptospira</taxon>
    </lineage>
</organism>